<evidence type="ECO:0000256" key="1">
    <source>
        <dbReference type="ARBA" id="ARBA00022679"/>
    </source>
</evidence>
<keyword evidence="3" id="KW-0472">Membrane</keyword>
<evidence type="ECO:0000313" key="5">
    <source>
        <dbReference type="EMBL" id="PIP85961.1"/>
    </source>
</evidence>
<evidence type="ECO:0000313" key="6">
    <source>
        <dbReference type="Proteomes" id="UP000231136"/>
    </source>
</evidence>
<keyword evidence="3" id="KW-1133">Transmembrane helix</keyword>
<evidence type="ECO:0000259" key="4">
    <source>
        <dbReference type="Pfam" id="PF01467"/>
    </source>
</evidence>
<dbReference type="InterPro" id="IPR004821">
    <property type="entry name" value="Cyt_trans-like"/>
</dbReference>
<gene>
    <name evidence="5" type="ORF">COW83_01480</name>
</gene>
<dbReference type="Pfam" id="PF01467">
    <property type="entry name" value="CTP_transf_like"/>
    <property type="match status" value="1"/>
</dbReference>
<dbReference type="InterPro" id="IPR014729">
    <property type="entry name" value="Rossmann-like_a/b/a_fold"/>
</dbReference>
<dbReference type="PANTHER" id="PTHR43793">
    <property type="entry name" value="FAD SYNTHASE"/>
    <property type="match status" value="1"/>
</dbReference>
<protein>
    <submittedName>
        <fullName evidence="5">Glycerol-3-phosphate cytidylyltransferase</fullName>
    </submittedName>
</protein>
<evidence type="ECO:0000256" key="3">
    <source>
        <dbReference type="SAM" id="Phobius"/>
    </source>
</evidence>
<dbReference type="InterPro" id="IPR050385">
    <property type="entry name" value="Archaeal_FAD_synthase"/>
</dbReference>
<dbReference type="Gene3D" id="3.40.50.620">
    <property type="entry name" value="HUPs"/>
    <property type="match status" value="1"/>
</dbReference>
<keyword evidence="3" id="KW-0812">Transmembrane</keyword>
<reference evidence="5 6" key="1">
    <citation type="submission" date="2017-09" db="EMBL/GenBank/DDBJ databases">
        <title>Depth-based differentiation of microbial function through sediment-hosted aquifers and enrichment of novel symbionts in the deep terrestrial subsurface.</title>
        <authorList>
            <person name="Probst A.J."/>
            <person name="Ladd B."/>
            <person name="Jarett J.K."/>
            <person name="Geller-Mcgrath D.E."/>
            <person name="Sieber C.M."/>
            <person name="Emerson J.B."/>
            <person name="Anantharaman K."/>
            <person name="Thomas B.C."/>
            <person name="Malmstrom R."/>
            <person name="Stieglmeier M."/>
            <person name="Klingl A."/>
            <person name="Woyke T."/>
            <person name="Ryan C.M."/>
            <person name="Banfield J.F."/>
        </authorList>
    </citation>
    <scope>NUCLEOTIDE SEQUENCE [LARGE SCALE GENOMIC DNA]</scope>
    <source>
        <strain evidence="5">CG22_combo_CG10-13_8_21_14_all_43_12</strain>
    </source>
</reference>
<dbReference type="Proteomes" id="UP000231136">
    <property type="component" value="Unassembled WGS sequence"/>
</dbReference>
<evidence type="ECO:0000256" key="2">
    <source>
        <dbReference type="ARBA" id="ARBA00022695"/>
    </source>
</evidence>
<dbReference type="PANTHER" id="PTHR43793:SF1">
    <property type="entry name" value="FAD SYNTHASE"/>
    <property type="match status" value="1"/>
</dbReference>
<dbReference type="EMBL" id="PCTR01000050">
    <property type="protein sequence ID" value="PIP85961.1"/>
    <property type="molecule type" value="Genomic_DNA"/>
</dbReference>
<dbReference type="AlphaFoldDB" id="A0A2H0DV87"/>
<feature type="transmembrane region" description="Helical" evidence="3">
    <location>
        <begin position="6"/>
        <end position="28"/>
    </location>
</feature>
<keyword evidence="2 5" id="KW-0548">Nucleotidyltransferase</keyword>
<dbReference type="SUPFAM" id="SSF52374">
    <property type="entry name" value="Nucleotidylyl transferase"/>
    <property type="match status" value="1"/>
</dbReference>
<keyword evidence="1 5" id="KW-0808">Transferase</keyword>
<name>A0A2H0DV87_9BACT</name>
<organism evidence="5 6">
    <name type="scientific">Candidatus Collierbacteria bacterium CG22_combo_CG10-13_8_21_14_all_43_12</name>
    <dbReference type="NCBI Taxonomy" id="1974537"/>
    <lineage>
        <taxon>Bacteria</taxon>
        <taxon>Candidatus Collieribacteriota</taxon>
    </lineage>
</organism>
<dbReference type="NCBIfam" id="TIGR00125">
    <property type="entry name" value="cyt_tran_rel"/>
    <property type="match status" value="1"/>
</dbReference>
<dbReference type="GO" id="GO:0016779">
    <property type="term" value="F:nucleotidyltransferase activity"/>
    <property type="evidence" value="ECO:0007669"/>
    <property type="project" value="UniProtKB-KW"/>
</dbReference>
<sequence>MSFLSVTISTLCFWVVCSVINCVLFMLYNCTMDFHQKIVPLSRVEEMKFDKKKKTVLAGGCFDILHYGHLYFIQKARSAGDLLILLLESDAFIQNIKKKKPVHTQQQRAELLAALGYVDYVVLLPLLRKPDEEYEKIVRQINPSIIAYTTGDIQEDHKKKFAQKVHADILLIPYLESFSSSQLITYAPIFRD</sequence>
<feature type="domain" description="Cytidyltransferase-like" evidence="4">
    <location>
        <begin position="57"/>
        <end position="147"/>
    </location>
</feature>
<proteinExistence type="predicted"/>
<comment type="caution">
    <text evidence="5">The sequence shown here is derived from an EMBL/GenBank/DDBJ whole genome shotgun (WGS) entry which is preliminary data.</text>
</comment>
<accession>A0A2H0DV87</accession>